<accession>A0A4U5WQ39</accession>
<dbReference type="OrthoDB" id="3268876at2"/>
<dbReference type="AlphaFoldDB" id="A0A4U5WQ39"/>
<name>A0A4U5WQ39_STRLS</name>
<organism evidence="1 2">
    <name type="scientific">Streptomyces lasalocidi</name>
    <name type="common">Streptomyces lasaliensis</name>
    <dbReference type="NCBI Taxonomy" id="324833"/>
    <lineage>
        <taxon>Bacteria</taxon>
        <taxon>Bacillati</taxon>
        <taxon>Actinomycetota</taxon>
        <taxon>Actinomycetes</taxon>
        <taxon>Kitasatosporales</taxon>
        <taxon>Streptomycetaceae</taxon>
        <taxon>Streptomyces</taxon>
    </lineage>
</organism>
<evidence type="ECO:0000313" key="1">
    <source>
        <dbReference type="EMBL" id="TKT03441.1"/>
    </source>
</evidence>
<keyword evidence="2" id="KW-1185">Reference proteome</keyword>
<evidence type="ECO:0000313" key="2">
    <source>
        <dbReference type="Proteomes" id="UP000305929"/>
    </source>
</evidence>
<protein>
    <submittedName>
        <fullName evidence="1">Uncharacterized protein</fullName>
    </submittedName>
</protein>
<dbReference type="Proteomes" id="UP000305929">
    <property type="component" value="Unassembled WGS sequence"/>
</dbReference>
<comment type="caution">
    <text evidence="1">The sequence shown here is derived from an EMBL/GenBank/DDBJ whole genome shotgun (WGS) entry which is preliminary data.</text>
</comment>
<reference evidence="1 2" key="1">
    <citation type="submission" date="2019-04" db="EMBL/GenBank/DDBJ databases">
        <title>Streptomyces lasaliensis sp. nov., an Actinomycete isolated from soil which produces the polyether antibiotic lasalocid.</title>
        <authorList>
            <person name="Erwin G."/>
            <person name="Haber C."/>
        </authorList>
    </citation>
    <scope>NUCLEOTIDE SEQUENCE [LARGE SCALE GENOMIC DNA]</scope>
    <source>
        <strain evidence="1 2">X-537</strain>
    </source>
</reference>
<dbReference type="Pfam" id="PF09355">
    <property type="entry name" value="Phage_Gp19"/>
    <property type="match status" value="1"/>
</dbReference>
<proteinExistence type="predicted"/>
<dbReference type="EMBL" id="SZNQ01000001">
    <property type="protein sequence ID" value="TKT03441.1"/>
    <property type="molecule type" value="Genomic_DNA"/>
</dbReference>
<sequence>MTYATYEDVVKRWTGEVELTAPQEQIETLLDDAEDTILIEFPNLHDRVDSGELREATVIRVEARMVTRHLRNPEGVRSAQLGAGPYQQTTTYGGDEPGALYLTDDDRRELRGSIRARGKVFMVDTTPPCTRSYDGWWF</sequence>
<gene>
    <name evidence="1" type="ORF">E4U91_27340</name>
</gene>
<dbReference type="RefSeq" id="WP_137309289.1">
    <property type="nucleotide sequence ID" value="NZ_SZNQ01000001.1"/>
</dbReference>
<dbReference type="InterPro" id="IPR018963">
    <property type="entry name" value="Mycophage_D29_Gp19"/>
</dbReference>